<dbReference type="PROSITE" id="PS50883">
    <property type="entry name" value="EAL"/>
    <property type="match status" value="1"/>
</dbReference>
<proteinExistence type="predicted"/>
<dbReference type="InterPro" id="IPR050706">
    <property type="entry name" value="Cyclic-di-GMP_PDE-like"/>
</dbReference>
<feature type="transmembrane region" description="Helical" evidence="1">
    <location>
        <begin position="27"/>
        <end position="47"/>
    </location>
</feature>
<evidence type="ECO:0000313" key="3">
    <source>
        <dbReference type="EMBL" id="MFC7462320.1"/>
    </source>
</evidence>
<dbReference type="InterPro" id="IPR001633">
    <property type="entry name" value="EAL_dom"/>
</dbReference>
<feature type="domain" description="EAL" evidence="2">
    <location>
        <begin position="195"/>
        <end position="449"/>
    </location>
</feature>
<evidence type="ECO:0000256" key="1">
    <source>
        <dbReference type="SAM" id="Phobius"/>
    </source>
</evidence>
<feature type="transmembrane region" description="Helical" evidence="1">
    <location>
        <begin position="167"/>
        <end position="188"/>
    </location>
</feature>
<keyword evidence="1" id="KW-1133">Transmembrane helix</keyword>
<organism evidence="3 4">
    <name type="scientific">Hydrogenophaga defluvii</name>
    <dbReference type="NCBI Taxonomy" id="249410"/>
    <lineage>
        <taxon>Bacteria</taxon>
        <taxon>Pseudomonadati</taxon>
        <taxon>Pseudomonadota</taxon>
        <taxon>Betaproteobacteria</taxon>
        <taxon>Burkholderiales</taxon>
        <taxon>Comamonadaceae</taxon>
        <taxon>Hydrogenophaga</taxon>
    </lineage>
</organism>
<reference evidence="4" key="1">
    <citation type="journal article" date="2019" name="Int. J. Syst. Evol. Microbiol.">
        <title>The Global Catalogue of Microorganisms (GCM) 10K type strain sequencing project: providing services to taxonomists for standard genome sequencing and annotation.</title>
        <authorList>
            <consortium name="The Broad Institute Genomics Platform"/>
            <consortium name="The Broad Institute Genome Sequencing Center for Infectious Disease"/>
            <person name="Wu L."/>
            <person name="Ma J."/>
        </authorList>
    </citation>
    <scope>NUCLEOTIDE SEQUENCE [LARGE SCALE GENOMIC DNA]</scope>
    <source>
        <strain evidence="4">CCUG 53903</strain>
    </source>
</reference>
<evidence type="ECO:0000259" key="2">
    <source>
        <dbReference type="PROSITE" id="PS50883"/>
    </source>
</evidence>
<dbReference type="CDD" id="cd01948">
    <property type="entry name" value="EAL"/>
    <property type="match status" value="1"/>
</dbReference>
<name>A0ABW2SGR9_9BURK</name>
<feature type="transmembrane region" description="Helical" evidence="1">
    <location>
        <begin position="53"/>
        <end position="70"/>
    </location>
</feature>
<protein>
    <submittedName>
        <fullName evidence="3">Bifunctional diguanylate cyclase/phosphodiesterase</fullName>
    </submittedName>
</protein>
<dbReference type="Pfam" id="PF00563">
    <property type="entry name" value="EAL"/>
    <property type="match status" value="1"/>
</dbReference>
<keyword evidence="1" id="KW-0812">Transmembrane</keyword>
<dbReference type="Gene3D" id="3.20.20.450">
    <property type="entry name" value="EAL domain"/>
    <property type="match status" value="1"/>
</dbReference>
<sequence>MKDVMEPSLVSFFNPRDVLSARERTRIMVLVGGMLVMGNGLGWALFFLSAQNWYVAALEGALALVGLAIYRLQKAGHSRFASCLLFSTVFLVICVFSLILDVPTVAAPRTSHLWLLTVGLCAYYVLYEEKPWLRYSVASIYFAAFYVFASTHFGFRTEYAMPDSTRVVGTWINAAGAMLVMYLTLYLMNTDPSLRGGLHSAMRDALAARQFRLFYQPQVDETGHVVGAEALMRWDRPGVGMVSPAEFIPLAEQTGFILSLGGWGLMDACNRLAKWQHSEHLAHLTLSVNVSAQQIRQPDFVDLVRTVLALSGAPAKKLKLELTESMLVQDMEDLITTMNSLADLGVGIALDDFGTGYSSLAYIKRLPLRQLKIDQSFVRDIAGDKHSAAIARTLIALGQTLGLTVVAEGVETAQQRALLLREGCRVFQGYLFARPMEVEAFEQFILNAGKGPHESV</sequence>
<dbReference type="PANTHER" id="PTHR33121">
    <property type="entry name" value="CYCLIC DI-GMP PHOSPHODIESTERASE PDEF"/>
    <property type="match status" value="1"/>
</dbReference>
<accession>A0ABW2SGR9</accession>
<feature type="transmembrane region" description="Helical" evidence="1">
    <location>
        <begin position="138"/>
        <end position="155"/>
    </location>
</feature>
<dbReference type="InterPro" id="IPR035919">
    <property type="entry name" value="EAL_sf"/>
</dbReference>
<feature type="transmembrane region" description="Helical" evidence="1">
    <location>
        <begin position="82"/>
        <end position="100"/>
    </location>
</feature>
<keyword evidence="1" id="KW-0472">Membrane</keyword>
<dbReference type="PANTHER" id="PTHR33121:SF71">
    <property type="entry name" value="OXYGEN SENSOR PROTEIN DOSP"/>
    <property type="match status" value="1"/>
</dbReference>
<evidence type="ECO:0000313" key="4">
    <source>
        <dbReference type="Proteomes" id="UP001596457"/>
    </source>
</evidence>
<keyword evidence="4" id="KW-1185">Reference proteome</keyword>
<comment type="caution">
    <text evidence="3">The sequence shown here is derived from an EMBL/GenBank/DDBJ whole genome shotgun (WGS) entry which is preliminary data.</text>
</comment>
<dbReference type="SMART" id="SM00052">
    <property type="entry name" value="EAL"/>
    <property type="match status" value="1"/>
</dbReference>
<dbReference type="SUPFAM" id="SSF141868">
    <property type="entry name" value="EAL domain-like"/>
    <property type="match status" value="1"/>
</dbReference>
<dbReference type="Proteomes" id="UP001596457">
    <property type="component" value="Unassembled WGS sequence"/>
</dbReference>
<gene>
    <name evidence="3" type="ORF">ACFQU0_17980</name>
</gene>
<dbReference type="EMBL" id="JBHTBZ010000062">
    <property type="protein sequence ID" value="MFC7462320.1"/>
    <property type="molecule type" value="Genomic_DNA"/>
</dbReference>